<dbReference type="Gene3D" id="3.30.565.10">
    <property type="entry name" value="Histidine kinase-like ATPase, C-terminal domain"/>
    <property type="match status" value="1"/>
</dbReference>
<dbReference type="CDD" id="cd00731">
    <property type="entry name" value="CheA_reg"/>
    <property type="match status" value="1"/>
</dbReference>
<dbReference type="GO" id="GO:0006935">
    <property type="term" value="P:chemotaxis"/>
    <property type="evidence" value="ECO:0007669"/>
    <property type="project" value="UniProtKB-KW"/>
</dbReference>
<dbReference type="SMART" id="SM01231">
    <property type="entry name" value="H-kinase_dim"/>
    <property type="match status" value="1"/>
</dbReference>
<dbReference type="CDD" id="cd16916">
    <property type="entry name" value="HATPase_CheA-like"/>
    <property type="match status" value="1"/>
</dbReference>
<comment type="catalytic activity">
    <reaction evidence="1">
        <text>ATP + protein L-histidine = ADP + protein N-phospho-L-histidine.</text>
        <dbReference type="EC" id="2.7.13.3"/>
    </reaction>
</comment>
<dbReference type="Proteomes" id="UP000324781">
    <property type="component" value="Unassembled WGS sequence"/>
</dbReference>
<dbReference type="InterPro" id="IPR004358">
    <property type="entry name" value="Sig_transdc_His_kin-like_C"/>
</dbReference>
<keyword evidence="9" id="KW-0067">ATP-binding</keyword>
<evidence type="ECO:0000259" key="14">
    <source>
        <dbReference type="PROSITE" id="PS50851"/>
    </source>
</evidence>
<dbReference type="InterPro" id="IPR003594">
    <property type="entry name" value="HATPase_dom"/>
</dbReference>
<dbReference type="SUPFAM" id="SSF47226">
    <property type="entry name" value="Histidine-containing phosphotransfer domain, HPT domain"/>
    <property type="match status" value="1"/>
</dbReference>
<evidence type="ECO:0000256" key="7">
    <source>
        <dbReference type="ARBA" id="ARBA00022741"/>
    </source>
</evidence>
<protein>
    <recommendedName>
        <fullName evidence="3">Chemotaxis protein CheA</fullName>
        <ecNumber evidence="2">2.7.13.3</ecNumber>
    </recommendedName>
</protein>
<organism evidence="16 17">
    <name type="scientific">Thermoclostridium caenicola</name>
    <dbReference type="NCBI Taxonomy" id="659425"/>
    <lineage>
        <taxon>Bacteria</taxon>
        <taxon>Bacillati</taxon>
        <taxon>Bacillota</taxon>
        <taxon>Clostridia</taxon>
        <taxon>Eubacteriales</taxon>
        <taxon>Oscillospiraceae</taxon>
        <taxon>Thermoclostridium</taxon>
    </lineage>
</organism>
<dbReference type="Gene3D" id="1.20.120.160">
    <property type="entry name" value="HPT domain"/>
    <property type="match status" value="1"/>
</dbReference>
<dbReference type="SUPFAM" id="SSF55052">
    <property type="entry name" value="CheY-binding domain of CheA"/>
    <property type="match status" value="1"/>
</dbReference>
<feature type="compositionally biased region" description="Basic and acidic residues" evidence="12">
    <location>
        <begin position="145"/>
        <end position="154"/>
    </location>
</feature>
<dbReference type="InterPro" id="IPR010808">
    <property type="entry name" value="CheA_P2-bd"/>
</dbReference>
<dbReference type="InterPro" id="IPR036641">
    <property type="entry name" value="HPT_dom_sf"/>
</dbReference>
<dbReference type="Pfam" id="PF01584">
    <property type="entry name" value="CheW"/>
    <property type="match status" value="1"/>
</dbReference>
<dbReference type="Pfam" id="PF01627">
    <property type="entry name" value="Hpt"/>
    <property type="match status" value="1"/>
</dbReference>
<dbReference type="Pfam" id="PF02518">
    <property type="entry name" value="HATPase_c"/>
    <property type="match status" value="1"/>
</dbReference>
<evidence type="ECO:0000256" key="12">
    <source>
        <dbReference type="SAM" id="MobiDB-lite"/>
    </source>
</evidence>
<evidence type="ECO:0000256" key="9">
    <source>
        <dbReference type="ARBA" id="ARBA00022840"/>
    </source>
</evidence>
<dbReference type="Gene3D" id="1.10.287.560">
    <property type="entry name" value="Histidine kinase CheA-like, homodimeric domain"/>
    <property type="match status" value="1"/>
</dbReference>
<dbReference type="Gene3D" id="2.30.30.40">
    <property type="entry name" value="SH3 Domains"/>
    <property type="match status" value="1"/>
</dbReference>
<dbReference type="InterPro" id="IPR008207">
    <property type="entry name" value="Sig_transdc_His_kin_Hpt_dom"/>
</dbReference>
<dbReference type="PANTHER" id="PTHR43395">
    <property type="entry name" value="SENSOR HISTIDINE KINASE CHEA"/>
    <property type="match status" value="1"/>
</dbReference>
<dbReference type="CDD" id="cd00088">
    <property type="entry name" value="HPT"/>
    <property type="match status" value="1"/>
</dbReference>
<dbReference type="GO" id="GO:0000155">
    <property type="term" value="F:phosphorelay sensor kinase activity"/>
    <property type="evidence" value="ECO:0007669"/>
    <property type="project" value="InterPro"/>
</dbReference>
<evidence type="ECO:0000256" key="11">
    <source>
        <dbReference type="PROSITE-ProRule" id="PRU00110"/>
    </source>
</evidence>
<dbReference type="SMART" id="SM00073">
    <property type="entry name" value="HPT"/>
    <property type="match status" value="1"/>
</dbReference>
<dbReference type="GO" id="GO:0005524">
    <property type="term" value="F:ATP binding"/>
    <property type="evidence" value="ECO:0007669"/>
    <property type="project" value="UniProtKB-KW"/>
</dbReference>
<dbReference type="InterPro" id="IPR051315">
    <property type="entry name" value="Bact_Chemotaxis_CheA"/>
</dbReference>
<dbReference type="PANTHER" id="PTHR43395:SF1">
    <property type="entry name" value="CHEMOTAXIS PROTEIN CHEA"/>
    <property type="match status" value="1"/>
</dbReference>
<evidence type="ECO:0000256" key="6">
    <source>
        <dbReference type="ARBA" id="ARBA00022679"/>
    </source>
</evidence>
<dbReference type="GO" id="GO:0005737">
    <property type="term" value="C:cytoplasm"/>
    <property type="evidence" value="ECO:0007669"/>
    <property type="project" value="InterPro"/>
</dbReference>
<dbReference type="PRINTS" id="PR00344">
    <property type="entry name" value="BCTRLSENSOR"/>
</dbReference>
<dbReference type="PROSITE" id="PS50851">
    <property type="entry name" value="CHEW"/>
    <property type="match status" value="1"/>
</dbReference>
<dbReference type="AlphaFoldDB" id="A0A1M6FZV3"/>
<dbReference type="InterPro" id="IPR002545">
    <property type="entry name" value="CheW-lke_dom"/>
</dbReference>
<evidence type="ECO:0000256" key="1">
    <source>
        <dbReference type="ARBA" id="ARBA00000085"/>
    </source>
</evidence>
<dbReference type="Pfam" id="PF07194">
    <property type="entry name" value="P2"/>
    <property type="match status" value="1"/>
</dbReference>
<dbReference type="FunFam" id="3.30.565.10:FF:000016">
    <property type="entry name" value="Chemotaxis protein CheA, putative"/>
    <property type="match status" value="1"/>
</dbReference>
<accession>A0A1M6FZV3</accession>
<dbReference type="Gene3D" id="3.30.70.1110">
    <property type="entry name" value="Histidine kinase CheA-like, P2 response regulator-binding domain"/>
    <property type="match status" value="1"/>
</dbReference>
<dbReference type="SUPFAM" id="SSF55874">
    <property type="entry name" value="ATPase domain of HSP90 chaperone/DNA topoisomerase II/histidine kinase"/>
    <property type="match status" value="1"/>
</dbReference>
<dbReference type="InterPro" id="IPR036061">
    <property type="entry name" value="CheW-like_dom_sf"/>
</dbReference>
<gene>
    <name evidence="16" type="ORF">SAMN05444373_102029</name>
</gene>
<evidence type="ECO:0000256" key="10">
    <source>
        <dbReference type="ARBA" id="ARBA00023012"/>
    </source>
</evidence>
<feature type="modified residue" description="Phosphohistidine" evidence="11">
    <location>
        <position position="46"/>
    </location>
</feature>
<evidence type="ECO:0000256" key="4">
    <source>
        <dbReference type="ARBA" id="ARBA00022500"/>
    </source>
</evidence>
<keyword evidence="4" id="KW-0145">Chemotaxis</keyword>
<evidence type="ECO:0000256" key="2">
    <source>
        <dbReference type="ARBA" id="ARBA00012438"/>
    </source>
</evidence>
<sequence>MDMNQYLDIFVEESREHLQSLNSSLLELEKDPADKGVLNEIFRVAHTLKGMSGTMGFTRMQRLTHHMEDVLDALRNDRISANSDMVDILFKCLDALENYVNTIVSTGDEGNEENKGIVDALADILKKGGLPTKSAKSSGRKAKSKPSDEKESKEVEVAQAEAEAAAGSEIGLVELNQYDINVIRKALEAGMNVFQIHVEFDKGCLLKSARAFIVFQILEKNSEIIKSVPKVEDIEDEKFDFEFTVVVVTSNDQELFEREINSVAEIAGVHILPVTAEMIGVSAEEIQETAEKTGGASRPEAEGVAAQTAQETIKKAQKAGKTVRVDIDRLDVLMNLVSELIIIKNGLDNQINAKDSNAWSESIEYLERVTTNLHDAVMKVRMVPVEAVFNRFPRMIRDIARELDKDIELKMSGEETELDRTVIDEIGDPLIHILRNSADHGIETREERKRLNKPPVGSIYLRAYQDGNNVVIEVEDDGRGIDVGKVRKKILEKGLETPDIVETLSEKEVIDYLFKPNFSTADKITDLSGRGVGLDVVKTKIEALGGTVEVETRMGYGSKFIIRLPLTLAIIQALLVKIGSEKYALPLSSIREIDNIKFSDVKMVRNREVIMLRDMVIPLVRLNEVLEVKDAIPDEKKKYLTVVIVKKGDKLSAFSVDSLIGQQEIVIKSLGKIMQGIKCIAGATILGDGNVALIVDSNSIAV</sequence>
<dbReference type="PROSITE" id="PS50894">
    <property type="entry name" value="HPT"/>
    <property type="match status" value="1"/>
</dbReference>
<evidence type="ECO:0000256" key="8">
    <source>
        <dbReference type="ARBA" id="ARBA00022777"/>
    </source>
</evidence>
<dbReference type="InterPro" id="IPR005467">
    <property type="entry name" value="His_kinase_dom"/>
</dbReference>
<feature type="domain" description="CheW-like" evidence="14">
    <location>
        <begin position="570"/>
        <end position="702"/>
    </location>
</feature>
<dbReference type="RefSeq" id="WP_149678623.1">
    <property type="nucleotide sequence ID" value="NZ_FQZP01000020.1"/>
</dbReference>
<evidence type="ECO:0000313" key="17">
    <source>
        <dbReference type="Proteomes" id="UP000324781"/>
    </source>
</evidence>
<dbReference type="InterPro" id="IPR036097">
    <property type="entry name" value="HisK_dim/P_sf"/>
</dbReference>
<evidence type="ECO:0000259" key="13">
    <source>
        <dbReference type="PROSITE" id="PS50109"/>
    </source>
</evidence>
<evidence type="ECO:0000259" key="15">
    <source>
        <dbReference type="PROSITE" id="PS50894"/>
    </source>
</evidence>
<feature type="domain" description="HPt" evidence="15">
    <location>
        <begin position="1"/>
        <end position="103"/>
    </location>
</feature>
<dbReference type="InterPro" id="IPR037052">
    <property type="entry name" value="CheA-like_P2_sf"/>
</dbReference>
<proteinExistence type="predicted"/>
<dbReference type="OrthoDB" id="9803176at2"/>
<dbReference type="EC" id="2.7.13.3" evidence="2"/>
<keyword evidence="10" id="KW-0902">Two-component regulatory system</keyword>
<keyword evidence="5 11" id="KW-0597">Phosphoprotein</keyword>
<evidence type="ECO:0000256" key="3">
    <source>
        <dbReference type="ARBA" id="ARBA00021495"/>
    </source>
</evidence>
<dbReference type="PROSITE" id="PS50109">
    <property type="entry name" value="HIS_KIN"/>
    <property type="match status" value="1"/>
</dbReference>
<name>A0A1M6FZV3_9FIRM</name>
<dbReference type="InterPro" id="IPR037006">
    <property type="entry name" value="CheA-like_homodim_sf"/>
</dbReference>
<keyword evidence="6" id="KW-0808">Transferase</keyword>
<dbReference type="Pfam" id="PF02895">
    <property type="entry name" value="H-kinase_dim"/>
    <property type="match status" value="1"/>
</dbReference>
<dbReference type="SUPFAM" id="SSF47384">
    <property type="entry name" value="Homodimeric domain of signal transducing histidine kinase"/>
    <property type="match status" value="1"/>
</dbReference>
<dbReference type="SMART" id="SM00387">
    <property type="entry name" value="HATPase_c"/>
    <property type="match status" value="1"/>
</dbReference>
<keyword evidence="17" id="KW-1185">Reference proteome</keyword>
<dbReference type="InterPro" id="IPR036890">
    <property type="entry name" value="HATPase_C_sf"/>
</dbReference>
<feature type="domain" description="Histidine kinase" evidence="13">
    <location>
        <begin position="331"/>
        <end position="568"/>
    </location>
</feature>
<dbReference type="InterPro" id="IPR035891">
    <property type="entry name" value="CheY-binding_CheA"/>
</dbReference>
<evidence type="ECO:0000256" key="5">
    <source>
        <dbReference type="ARBA" id="ARBA00022553"/>
    </source>
</evidence>
<dbReference type="SUPFAM" id="SSF50341">
    <property type="entry name" value="CheW-like"/>
    <property type="match status" value="1"/>
</dbReference>
<dbReference type="InterPro" id="IPR004105">
    <property type="entry name" value="CheA-like_dim"/>
</dbReference>
<keyword evidence="7" id="KW-0547">Nucleotide-binding</keyword>
<dbReference type="SMART" id="SM00260">
    <property type="entry name" value="CheW"/>
    <property type="match status" value="1"/>
</dbReference>
<evidence type="ECO:0000313" key="16">
    <source>
        <dbReference type="EMBL" id="SHJ03261.1"/>
    </source>
</evidence>
<keyword evidence="8 16" id="KW-0418">Kinase</keyword>
<feature type="region of interest" description="Disordered" evidence="12">
    <location>
        <begin position="131"/>
        <end position="154"/>
    </location>
</feature>
<dbReference type="EMBL" id="FQZP01000020">
    <property type="protein sequence ID" value="SHJ03261.1"/>
    <property type="molecule type" value="Genomic_DNA"/>
</dbReference>
<reference evidence="16 17" key="1">
    <citation type="submission" date="2016-11" db="EMBL/GenBank/DDBJ databases">
        <authorList>
            <person name="Varghese N."/>
            <person name="Submissions S."/>
        </authorList>
    </citation>
    <scope>NUCLEOTIDE SEQUENCE [LARGE SCALE GENOMIC DNA]</scope>
    <source>
        <strain evidence="16 17">DSM 19027</strain>
    </source>
</reference>